<evidence type="ECO:0000313" key="2">
    <source>
        <dbReference type="Proteomes" id="UP000827976"/>
    </source>
</evidence>
<organism evidence="1 2">
    <name type="scientific">Dioscorea alata</name>
    <name type="common">Purple yam</name>
    <dbReference type="NCBI Taxonomy" id="55571"/>
    <lineage>
        <taxon>Eukaryota</taxon>
        <taxon>Viridiplantae</taxon>
        <taxon>Streptophyta</taxon>
        <taxon>Embryophyta</taxon>
        <taxon>Tracheophyta</taxon>
        <taxon>Spermatophyta</taxon>
        <taxon>Magnoliopsida</taxon>
        <taxon>Liliopsida</taxon>
        <taxon>Dioscoreales</taxon>
        <taxon>Dioscoreaceae</taxon>
        <taxon>Dioscorea</taxon>
    </lineage>
</organism>
<name>A0ACB7VSA8_DIOAL</name>
<accession>A0ACB7VSA8</accession>
<evidence type="ECO:0000313" key="1">
    <source>
        <dbReference type="EMBL" id="KAH7677346.1"/>
    </source>
</evidence>
<keyword evidence="2" id="KW-1185">Reference proteome</keyword>
<dbReference type="EMBL" id="CM037017">
    <property type="protein sequence ID" value="KAH7677346.1"/>
    <property type="molecule type" value="Genomic_DNA"/>
</dbReference>
<gene>
    <name evidence="1" type="ORF">IHE45_07G077700</name>
</gene>
<proteinExistence type="predicted"/>
<comment type="caution">
    <text evidence="1">The sequence shown here is derived from an EMBL/GenBank/DDBJ whole genome shotgun (WGS) entry which is preliminary data.</text>
</comment>
<protein>
    <submittedName>
        <fullName evidence="1">Uncharacterized protein</fullName>
    </submittedName>
</protein>
<reference evidence="2" key="1">
    <citation type="journal article" date="2022" name="Nat. Commun.">
        <title>Chromosome evolution and the genetic basis of agronomically important traits in greater yam.</title>
        <authorList>
            <person name="Bredeson J.V."/>
            <person name="Lyons J.B."/>
            <person name="Oniyinde I.O."/>
            <person name="Okereke N.R."/>
            <person name="Kolade O."/>
            <person name="Nnabue I."/>
            <person name="Nwadili C.O."/>
            <person name="Hribova E."/>
            <person name="Parker M."/>
            <person name="Nwogha J."/>
            <person name="Shu S."/>
            <person name="Carlson J."/>
            <person name="Kariba R."/>
            <person name="Muthemba S."/>
            <person name="Knop K."/>
            <person name="Barton G.J."/>
            <person name="Sherwood A.V."/>
            <person name="Lopez-Montes A."/>
            <person name="Asiedu R."/>
            <person name="Jamnadass R."/>
            <person name="Muchugi A."/>
            <person name="Goodstein D."/>
            <person name="Egesi C.N."/>
            <person name="Featherston J."/>
            <person name="Asfaw A."/>
            <person name="Simpson G.G."/>
            <person name="Dolezel J."/>
            <person name="Hendre P.S."/>
            <person name="Van Deynze A."/>
            <person name="Kumar P.L."/>
            <person name="Obidiegwu J.E."/>
            <person name="Bhattacharjee R."/>
            <person name="Rokhsar D.S."/>
        </authorList>
    </citation>
    <scope>NUCLEOTIDE SEQUENCE [LARGE SCALE GENOMIC DNA]</scope>
    <source>
        <strain evidence="2">cv. TDa95/00328</strain>
    </source>
</reference>
<sequence length="68" mass="7943">MQAWKRLLPHSLHISCTVLGEQVLMRIVTNPFLVLAIFICSIACLIHFYFNKPNTKDKQEFCFVYLPT</sequence>
<dbReference type="Proteomes" id="UP000827976">
    <property type="component" value="Chromosome 7"/>
</dbReference>